<dbReference type="Pfam" id="PF26002">
    <property type="entry name" value="Beta-barrel_AprE"/>
    <property type="match status" value="1"/>
</dbReference>
<protein>
    <recommendedName>
        <fullName evidence="9">Membrane fusion protein (MFP) family protein</fullName>
    </recommendedName>
</protein>
<keyword evidence="3 9" id="KW-0813">Transport</keyword>
<evidence type="ECO:0000256" key="8">
    <source>
        <dbReference type="ARBA" id="ARBA00023136"/>
    </source>
</evidence>
<feature type="coiled-coil region" evidence="10">
    <location>
        <begin position="188"/>
        <end position="222"/>
    </location>
</feature>
<evidence type="ECO:0000313" key="15">
    <source>
        <dbReference type="EMBL" id="SDY74972.1"/>
    </source>
</evidence>
<dbReference type="AlphaFoldDB" id="A0A1H3ME21"/>
<organism evidence="15 16">
    <name type="scientific">Delftia lacustris</name>
    <dbReference type="NCBI Taxonomy" id="558537"/>
    <lineage>
        <taxon>Bacteria</taxon>
        <taxon>Pseudomonadati</taxon>
        <taxon>Pseudomonadota</taxon>
        <taxon>Betaproteobacteria</taxon>
        <taxon>Burkholderiales</taxon>
        <taxon>Comamonadaceae</taxon>
        <taxon>Delftia</taxon>
    </lineage>
</organism>
<keyword evidence="4 9" id="KW-1003">Cell membrane</keyword>
<keyword evidence="6" id="KW-0812">Transmembrane</keyword>
<dbReference type="RefSeq" id="WP_016454541.1">
    <property type="nucleotide sequence ID" value="NZ_CP065748.1"/>
</dbReference>
<dbReference type="Pfam" id="PF25994">
    <property type="entry name" value="HH_AprE"/>
    <property type="match status" value="1"/>
</dbReference>
<reference evidence="15 16" key="1">
    <citation type="submission" date="2016-10" db="EMBL/GenBank/DDBJ databases">
        <authorList>
            <person name="de Groot N.N."/>
        </authorList>
    </citation>
    <scope>NUCLEOTIDE SEQUENCE [LARGE SCALE GENOMIC DNA]</scope>
    <source>
        <strain evidence="15 16">LMG 24775</strain>
    </source>
</reference>
<evidence type="ECO:0000256" key="10">
    <source>
        <dbReference type="SAM" id="Coils"/>
    </source>
</evidence>
<dbReference type="GeneID" id="94694301"/>
<evidence type="ECO:0000256" key="2">
    <source>
        <dbReference type="ARBA" id="ARBA00009477"/>
    </source>
</evidence>
<dbReference type="Proteomes" id="UP000595064">
    <property type="component" value="Chromosome"/>
</dbReference>
<evidence type="ECO:0000256" key="11">
    <source>
        <dbReference type="SAM" id="MobiDB-lite"/>
    </source>
</evidence>
<evidence type="ECO:0000256" key="7">
    <source>
        <dbReference type="ARBA" id="ARBA00022989"/>
    </source>
</evidence>
<evidence type="ECO:0000256" key="1">
    <source>
        <dbReference type="ARBA" id="ARBA00004377"/>
    </source>
</evidence>
<comment type="similarity">
    <text evidence="2 9">Belongs to the membrane fusion protein (MFP) (TC 8.A.1) family.</text>
</comment>
<dbReference type="PRINTS" id="PR01490">
    <property type="entry name" value="RTXTOXIND"/>
</dbReference>
<keyword evidence="10" id="KW-0175">Coiled coil</keyword>
<dbReference type="InterPro" id="IPR058781">
    <property type="entry name" value="HH_AprE-like"/>
</dbReference>
<evidence type="ECO:0000259" key="12">
    <source>
        <dbReference type="Pfam" id="PF25994"/>
    </source>
</evidence>
<evidence type="ECO:0000313" key="17">
    <source>
        <dbReference type="Proteomes" id="UP000595064"/>
    </source>
</evidence>
<dbReference type="InterPro" id="IPR050739">
    <property type="entry name" value="MFP"/>
</dbReference>
<gene>
    <name evidence="14" type="ORF">I6G47_14155</name>
    <name evidence="15" type="ORF">SAMN05421547_107234</name>
</gene>
<dbReference type="GO" id="GO:0015031">
    <property type="term" value="P:protein transport"/>
    <property type="evidence" value="ECO:0007669"/>
    <property type="project" value="InterPro"/>
</dbReference>
<proteinExistence type="inferred from homology"/>
<dbReference type="PANTHER" id="PTHR30386:SF26">
    <property type="entry name" value="TRANSPORT PROTEIN COMB"/>
    <property type="match status" value="1"/>
</dbReference>
<dbReference type="Proteomes" id="UP000183417">
    <property type="component" value="Unassembled WGS sequence"/>
</dbReference>
<dbReference type="Gene3D" id="2.40.30.170">
    <property type="match status" value="1"/>
</dbReference>
<evidence type="ECO:0000256" key="4">
    <source>
        <dbReference type="ARBA" id="ARBA00022475"/>
    </source>
</evidence>
<evidence type="ECO:0000313" key="16">
    <source>
        <dbReference type="Proteomes" id="UP000183417"/>
    </source>
</evidence>
<dbReference type="Gene3D" id="2.40.50.100">
    <property type="match status" value="1"/>
</dbReference>
<name>A0A1H3ME21_9BURK</name>
<dbReference type="InterPro" id="IPR058982">
    <property type="entry name" value="Beta-barrel_AprE"/>
</dbReference>
<feature type="compositionally biased region" description="Low complexity" evidence="11">
    <location>
        <begin position="25"/>
        <end position="39"/>
    </location>
</feature>
<keyword evidence="5 9" id="KW-0997">Cell inner membrane</keyword>
<keyword evidence="8" id="KW-0472">Membrane</keyword>
<dbReference type="KEGG" id="dla:I6G47_14155"/>
<evidence type="ECO:0000313" key="14">
    <source>
        <dbReference type="EMBL" id="QPS84129.1"/>
    </source>
</evidence>
<evidence type="ECO:0000256" key="9">
    <source>
        <dbReference type="RuleBase" id="RU365093"/>
    </source>
</evidence>
<dbReference type="InterPro" id="IPR010129">
    <property type="entry name" value="T1SS_HlyD"/>
</dbReference>
<dbReference type="EMBL" id="CP065748">
    <property type="protein sequence ID" value="QPS84129.1"/>
    <property type="molecule type" value="Genomic_DNA"/>
</dbReference>
<dbReference type="PANTHER" id="PTHR30386">
    <property type="entry name" value="MEMBRANE FUSION SUBUNIT OF EMRAB-TOLC MULTIDRUG EFFLUX PUMP"/>
    <property type="match status" value="1"/>
</dbReference>
<feature type="region of interest" description="Disordered" evidence="11">
    <location>
        <begin position="18"/>
        <end position="44"/>
    </location>
</feature>
<dbReference type="Gene3D" id="1.10.287.470">
    <property type="entry name" value="Helix hairpin bin"/>
    <property type="match status" value="1"/>
</dbReference>
<evidence type="ECO:0000259" key="13">
    <source>
        <dbReference type="Pfam" id="PF26002"/>
    </source>
</evidence>
<evidence type="ECO:0000256" key="3">
    <source>
        <dbReference type="ARBA" id="ARBA00022448"/>
    </source>
</evidence>
<dbReference type="GO" id="GO:0005886">
    <property type="term" value="C:plasma membrane"/>
    <property type="evidence" value="ECO:0007669"/>
    <property type="project" value="UniProtKB-SubCell"/>
</dbReference>
<dbReference type="EMBL" id="FNPE01000007">
    <property type="protein sequence ID" value="SDY74972.1"/>
    <property type="molecule type" value="Genomic_DNA"/>
</dbReference>
<reference evidence="14 17" key="2">
    <citation type="submission" date="2020-12" db="EMBL/GenBank/DDBJ databases">
        <title>FDA dAtabase for Regulatory Grade micrObial Sequences (FDA-ARGOS): Supporting development and validation of Infectious Disease Dx tests.</title>
        <authorList>
            <person name="Sproer C."/>
            <person name="Gronow S."/>
            <person name="Severitt S."/>
            <person name="Schroder I."/>
            <person name="Tallon L."/>
            <person name="Sadzewicz L."/>
            <person name="Zhao X."/>
            <person name="Boylan J."/>
            <person name="Ott S."/>
            <person name="Bowen H."/>
            <person name="Vavikolanu K."/>
            <person name="Mehta A."/>
            <person name="Aluvathingal J."/>
            <person name="Nadendla S."/>
            <person name="Lowell S."/>
            <person name="Myers T."/>
            <person name="Yan Y."/>
            <person name="Sichtig H."/>
        </authorList>
    </citation>
    <scope>NUCLEOTIDE SEQUENCE [LARGE SCALE GENOMIC DNA]</scope>
    <source>
        <strain evidence="14 17">FDAARGOS_890</strain>
    </source>
</reference>
<comment type="subcellular location">
    <subcellularLocation>
        <location evidence="1 9">Cell inner membrane</location>
        <topology evidence="1 9">Single-pass membrane protein</topology>
    </subcellularLocation>
</comment>
<accession>A0A1H3ME21</accession>
<dbReference type="NCBIfam" id="TIGR01843">
    <property type="entry name" value="type_I_hlyD"/>
    <property type="match status" value="1"/>
</dbReference>
<keyword evidence="17" id="KW-1185">Reference proteome</keyword>
<sequence length="465" mass="50366">MRAGRYDDLPLVLRQSHQPSRPLEAGPAGAGADASGATPPATPPVSRWAGLARGKWLLAIPVTALVITGLFYPVENVVVASGQVIPSDRVQTVQHLEGGIVTAVHVREGQAVTQGQPLLEIDLGGNSLNLEQLTARMATAQAVKVRLGAESQGRPLQRASFPADLDPQVVQAELGAFSARALEHQGSIAAAQAQLQQARGDVAQVQARIEGLETNLRLHQQEASIAGQLAAEQLIGQLEVLDKQRALEQVRAELAASRQTLFSNRAKIEQAQAKLQETQGAFRRRASDELAQTERELASLNEDLVRARTQRTRTAVLAPTSGFVKGLRSSGAGWVVKPGEPILEVVPDKDEVIVEARLSPADRGYVRTGQPTRVKISAYDFLRYGSVPGQVTLVAADADRDPNLADSPSYFRIQASLEQPWVGRTDNRITTGMQAELDLLLGHEPFIWYLLRPVLRIQSEAFREP</sequence>
<evidence type="ECO:0000256" key="5">
    <source>
        <dbReference type="ARBA" id="ARBA00022519"/>
    </source>
</evidence>
<keyword evidence="7" id="KW-1133">Transmembrane helix</keyword>
<feature type="domain" description="AprE-like long alpha-helical hairpin" evidence="12">
    <location>
        <begin position="129"/>
        <end position="309"/>
    </location>
</feature>
<feature type="coiled-coil region" evidence="10">
    <location>
        <begin position="283"/>
        <end position="310"/>
    </location>
</feature>
<evidence type="ECO:0000256" key="6">
    <source>
        <dbReference type="ARBA" id="ARBA00022692"/>
    </source>
</evidence>
<feature type="domain" description="AprE-like beta-barrel" evidence="13">
    <location>
        <begin position="353"/>
        <end position="439"/>
    </location>
</feature>